<dbReference type="PANTHER" id="PTHR30146:SF109">
    <property type="entry name" value="HTH-TYPE TRANSCRIPTIONAL REGULATOR GALS"/>
    <property type="match status" value="1"/>
</dbReference>
<name>X1QKX0_9ZZZZ</name>
<dbReference type="SUPFAM" id="SSF53822">
    <property type="entry name" value="Periplasmic binding protein-like I"/>
    <property type="match status" value="1"/>
</dbReference>
<dbReference type="AlphaFoldDB" id="X1QKX0"/>
<evidence type="ECO:0000256" key="2">
    <source>
        <dbReference type="ARBA" id="ARBA00023125"/>
    </source>
</evidence>
<keyword evidence="2" id="KW-0238">DNA-binding</keyword>
<dbReference type="GO" id="GO:0003700">
    <property type="term" value="F:DNA-binding transcription factor activity"/>
    <property type="evidence" value="ECO:0007669"/>
    <property type="project" value="TreeGrafter"/>
</dbReference>
<evidence type="ECO:0000313" key="5">
    <source>
        <dbReference type="EMBL" id="GAI51655.1"/>
    </source>
</evidence>
<keyword evidence="3" id="KW-0804">Transcription</keyword>
<dbReference type="Pfam" id="PF13377">
    <property type="entry name" value="Peripla_BP_3"/>
    <property type="match status" value="1"/>
</dbReference>
<proteinExistence type="predicted"/>
<comment type="caution">
    <text evidence="5">The sequence shown here is derived from an EMBL/GenBank/DDBJ whole genome shotgun (WGS) entry which is preliminary data.</text>
</comment>
<evidence type="ECO:0000256" key="3">
    <source>
        <dbReference type="ARBA" id="ARBA00023163"/>
    </source>
</evidence>
<accession>X1QKX0</accession>
<dbReference type="InterPro" id="IPR046335">
    <property type="entry name" value="LacI/GalR-like_sensor"/>
</dbReference>
<evidence type="ECO:0000259" key="4">
    <source>
        <dbReference type="Pfam" id="PF13377"/>
    </source>
</evidence>
<reference evidence="5" key="1">
    <citation type="journal article" date="2014" name="Front. Microbiol.">
        <title>High frequency of phylogenetically diverse reductive dehalogenase-homologous genes in deep subseafloor sedimentary metagenomes.</title>
        <authorList>
            <person name="Kawai M."/>
            <person name="Futagami T."/>
            <person name="Toyoda A."/>
            <person name="Takaki Y."/>
            <person name="Nishi S."/>
            <person name="Hori S."/>
            <person name="Arai W."/>
            <person name="Tsubouchi T."/>
            <person name="Morono Y."/>
            <person name="Uchiyama I."/>
            <person name="Ito T."/>
            <person name="Fujiyama A."/>
            <person name="Inagaki F."/>
            <person name="Takami H."/>
        </authorList>
    </citation>
    <scope>NUCLEOTIDE SEQUENCE</scope>
    <source>
        <strain evidence="5">Expedition CK06-06</strain>
    </source>
</reference>
<organism evidence="5">
    <name type="scientific">marine sediment metagenome</name>
    <dbReference type="NCBI Taxonomy" id="412755"/>
    <lineage>
        <taxon>unclassified sequences</taxon>
        <taxon>metagenomes</taxon>
        <taxon>ecological metagenomes</taxon>
    </lineage>
</organism>
<feature type="non-terminal residue" evidence="5">
    <location>
        <position position="1"/>
    </location>
</feature>
<gene>
    <name evidence="5" type="ORF">S06H3_56316</name>
</gene>
<dbReference type="PANTHER" id="PTHR30146">
    <property type="entry name" value="LACI-RELATED TRANSCRIPTIONAL REPRESSOR"/>
    <property type="match status" value="1"/>
</dbReference>
<keyword evidence="1" id="KW-0805">Transcription regulation</keyword>
<sequence>ASFVYPPLTTICQPMLEMGVLAVKMLLKIIEEGEFNQRKVILSPKLIVRESCKNR</sequence>
<dbReference type="Gene3D" id="3.40.50.2300">
    <property type="match status" value="1"/>
</dbReference>
<dbReference type="GO" id="GO:0000976">
    <property type="term" value="F:transcription cis-regulatory region binding"/>
    <property type="evidence" value="ECO:0007669"/>
    <property type="project" value="TreeGrafter"/>
</dbReference>
<dbReference type="InterPro" id="IPR028082">
    <property type="entry name" value="Peripla_BP_I"/>
</dbReference>
<feature type="domain" description="Transcriptional regulator LacI/GalR-like sensor" evidence="4">
    <location>
        <begin position="2"/>
        <end position="52"/>
    </location>
</feature>
<evidence type="ECO:0000256" key="1">
    <source>
        <dbReference type="ARBA" id="ARBA00023015"/>
    </source>
</evidence>
<dbReference type="EMBL" id="BARV01036218">
    <property type="protein sequence ID" value="GAI51655.1"/>
    <property type="molecule type" value="Genomic_DNA"/>
</dbReference>
<protein>
    <recommendedName>
        <fullName evidence="4">Transcriptional regulator LacI/GalR-like sensor domain-containing protein</fullName>
    </recommendedName>
</protein>